<evidence type="ECO:0000313" key="1">
    <source>
        <dbReference type="EMBL" id="KAJ9049180.1"/>
    </source>
</evidence>
<protein>
    <submittedName>
        <fullName evidence="1">Uncharacterized protein</fullName>
    </submittedName>
</protein>
<sequence>MGVELNPRLGDLDFKLFHNGRPGITGWTLINLSFLFAQFQKLGYVTNSMLILNLLHAIYVGDFFYNEDWYLRTIDIAHDHFGFYLAWGDSVWLPFMYTLQSQYLYLHPVNLSNEFAAIILALGFGGYYIFRTVNNQKDLVRKKKGDVDIWGMPARVIKAQYVTGNGECHTSLLLTSGYWGISRHFNYVGDLMMCLAFCLTCGFEYALPHFYFVYMVILLLHRVQRDHSRCLGKYGAYWEEYCALVPYKVIPYIY</sequence>
<dbReference type="EMBL" id="QTSX02007265">
    <property type="protein sequence ID" value="KAJ9049180.1"/>
    <property type="molecule type" value="Genomic_DNA"/>
</dbReference>
<organism evidence="1 2">
    <name type="scientific">Entomophthora muscae</name>
    <dbReference type="NCBI Taxonomy" id="34485"/>
    <lineage>
        <taxon>Eukaryota</taxon>
        <taxon>Fungi</taxon>
        <taxon>Fungi incertae sedis</taxon>
        <taxon>Zoopagomycota</taxon>
        <taxon>Entomophthoromycotina</taxon>
        <taxon>Entomophthoromycetes</taxon>
        <taxon>Entomophthorales</taxon>
        <taxon>Entomophthoraceae</taxon>
        <taxon>Entomophthora</taxon>
    </lineage>
</organism>
<evidence type="ECO:0000313" key="2">
    <source>
        <dbReference type="Proteomes" id="UP001165960"/>
    </source>
</evidence>
<name>A0ACC2RGV2_9FUNG</name>
<comment type="caution">
    <text evidence="1">The sequence shown here is derived from an EMBL/GenBank/DDBJ whole genome shotgun (WGS) entry which is preliminary data.</text>
</comment>
<reference evidence="1" key="1">
    <citation type="submission" date="2022-04" db="EMBL/GenBank/DDBJ databases">
        <title>Genome of the entomopathogenic fungus Entomophthora muscae.</title>
        <authorList>
            <person name="Elya C."/>
            <person name="Lovett B.R."/>
            <person name="Lee E."/>
            <person name="Macias A.M."/>
            <person name="Hajek A.E."/>
            <person name="De Bivort B.L."/>
            <person name="Kasson M.T."/>
            <person name="De Fine Licht H.H."/>
            <person name="Stajich J.E."/>
        </authorList>
    </citation>
    <scope>NUCLEOTIDE SEQUENCE</scope>
    <source>
        <strain evidence="1">Berkeley</strain>
    </source>
</reference>
<gene>
    <name evidence="1" type="ORF">DSO57_1027300</name>
</gene>
<dbReference type="Proteomes" id="UP001165960">
    <property type="component" value="Unassembled WGS sequence"/>
</dbReference>
<keyword evidence="2" id="KW-1185">Reference proteome</keyword>
<accession>A0ACC2RGV2</accession>
<proteinExistence type="predicted"/>